<dbReference type="RefSeq" id="XP_013076130.2">
    <property type="nucleotide sequence ID" value="XM_013220676.2"/>
</dbReference>
<feature type="compositionally biased region" description="Basic and acidic residues" evidence="2">
    <location>
        <begin position="331"/>
        <end position="353"/>
    </location>
</feature>
<accession>A0A2C9JPH9</accession>
<dbReference type="PROSITE" id="PS50181">
    <property type="entry name" value="FBOX"/>
    <property type="match status" value="1"/>
</dbReference>
<proteinExistence type="predicted"/>
<dbReference type="AlphaFoldDB" id="A0A2C9JPH9"/>
<evidence type="ECO:0000259" key="3">
    <source>
        <dbReference type="PROSITE" id="PS50181"/>
    </source>
</evidence>
<dbReference type="InterPro" id="IPR036047">
    <property type="entry name" value="F-box-like_dom_sf"/>
</dbReference>
<dbReference type="InterPro" id="IPR032675">
    <property type="entry name" value="LRR_dom_sf"/>
</dbReference>
<feature type="compositionally biased region" description="Basic and acidic residues" evidence="2">
    <location>
        <begin position="18"/>
        <end position="75"/>
    </location>
</feature>
<protein>
    <recommendedName>
        <fullName evidence="3">F-box domain-containing protein</fullName>
    </recommendedName>
</protein>
<dbReference type="STRING" id="6526.A0A2C9JPH9"/>
<evidence type="ECO:0000313" key="5">
    <source>
        <dbReference type="Proteomes" id="UP000076420"/>
    </source>
</evidence>
<dbReference type="EnsemblMetazoa" id="BGLB005820-RD">
    <property type="protein sequence ID" value="BGLB005820-PD"/>
    <property type="gene ID" value="BGLB005820"/>
</dbReference>
<dbReference type="VEuPathDB" id="VectorBase:BGLB005820"/>
<dbReference type="PANTHER" id="PTHR20872:SF1">
    <property type="entry name" value="F-BOX DOMAIN-CONTAINING PROTEIN"/>
    <property type="match status" value="1"/>
</dbReference>
<sequence length="1069" mass="122683">MSSFLGSSRRRFSQPEKPQPRFEWRMRVHSLMMDERENYDPPFERKSQRYDAGRPSRGLDTDNEHKQRKEEKSGDDWTEEEVPAYRRRSRFLRTKSEGYLKVRLRLSKFSDVSKSQDEPETQDDSRHLRDHEVEEYNAESASYRRRHFSYQRRESAKGGGENLDHTLSKSHEETTYHQREATSRNNVQDTAIETKNQVDACKTRVQLEAHDSKFGSNDIDRSTADLKAHNIDKESQASPGAENLQDDHACEDLKLSEASGDLQAAAATDYIATRRTSDQIARRASKEDNYNASCELQWSCEDIELKLDGSQGAIPKRYSSHSSSIAAVQDHVGRDEYSDKCGDEPESKSKESAEPTGADCGTHPISYDDNSSRALNKTGENSFKCNTSDITKQLSDVNVNKPNQTDGHFQQRITQDKINPEEIEYKVNPTSDKVDAKQNGFIEAHTVGSKYKSKDKTEYLNTHSEEHKIIVEELVNSLSKSSSEDHGDADDIESLIEQIIAEEEAMLDGKAPSAKLIQESLKHINKEDLSALRAEVQTLQNEIDICNSEASQGVPFSRSSSQKEQRSSSLPSCNSDNDQQVQAVMPYSSSCPHTYDAYVHKQQVTKKEEDDEEEDFNSWAYLPVILMEDILTLLSPKERHQASQVCRQWYDLFYSPRVWETFILLERTLTKKRFNLYKGYQRELCPGKTQLCFRRVGSFFKRIVVTPISDYFNLYEFLRILAAFLQFQEDHGQIAMPLLHTFDFTFACASRSEGVEMVHGTGGQILEMIIQLLVRMNNLKHLKLNQLLVDVVDVPSLFDAIANCFGECLSSLEILNVTKVPLPLTDLSLFRNLIKLTISPQHLNDEVALLLSGLNIMQLHLLQDPYTCECEPVSSEAWKLVREIAPWLQVYLEVVGTTRSQVLIQPRAPVYGVFLRTPYSRLTNDLAMSLVEQYSKTLRYFVQERLPRVHGPRGFHHRSDSSFLFLIRRCSVLQTLVIRERISTSTLILLAHEGRRLHTLLVRKYGLIKRCDWPKCGEMSKEFFASLRSASLDYSKCTDEICKVLKRRWKPMEDKPFMRLKIVPRLQVC</sequence>
<evidence type="ECO:0000256" key="2">
    <source>
        <dbReference type="SAM" id="MobiDB-lite"/>
    </source>
</evidence>
<dbReference type="OrthoDB" id="9974792at2759"/>
<reference evidence="4" key="1">
    <citation type="submission" date="2020-05" db="UniProtKB">
        <authorList>
            <consortium name="EnsemblMetazoa"/>
        </authorList>
    </citation>
    <scope>IDENTIFICATION</scope>
    <source>
        <strain evidence="4">BB02</strain>
    </source>
</reference>
<feature type="compositionally biased region" description="Basic and acidic residues" evidence="2">
    <location>
        <begin position="151"/>
        <end position="182"/>
    </location>
</feature>
<feature type="domain" description="F-box" evidence="3">
    <location>
        <begin position="616"/>
        <end position="662"/>
    </location>
</feature>
<dbReference type="Proteomes" id="UP000076420">
    <property type="component" value="Unassembled WGS sequence"/>
</dbReference>
<name>A0A2C9JPH9_BIOGL</name>
<feature type="compositionally biased region" description="Basic and acidic residues" evidence="2">
    <location>
        <begin position="123"/>
        <end position="134"/>
    </location>
</feature>
<feature type="coiled-coil region" evidence="1">
    <location>
        <begin position="522"/>
        <end position="549"/>
    </location>
</feature>
<dbReference type="Gene3D" id="3.80.10.10">
    <property type="entry name" value="Ribonuclease Inhibitor"/>
    <property type="match status" value="1"/>
</dbReference>
<feature type="region of interest" description="Disordered" evidence="2">
    <location>
        <begin position="1"/>
        <end position="83"/>
    </location>
</feature>
<dbReference type="VEuPathDB" id="VectorBase:BGLAX_044044"/>
<evidence type="ECO:0000256" key="1">
    <source>
        <dbReference type="SAM" id="Coils"/>
    </source>
</evidence>
<feature type="region of interest" description="Disordered" evidence="2">
    <location>
        <begin position="330"/>
        <end position="371"/>
    </location>
</feature>
<keyword evidence="1" id="KW-0175">Coiled coil</keyword>
<dbReference type="Gene3D" id="1.20.1280.50">
    <property type="match status" value="1"/>
</dbReference>
<dbReference type="EnsemblMetazoa" id="BGLB005820-RC">
    <property type="protein sequence ID" value="BGLB005820-PC"/>
    <property type="gene ID" value="BGLB005820"/>
</dbReference>
<dbReference type="RefSeq" id="XP_013076129.2">
    <property type="nucleotide sequence ID" value="XM_013220675.2"/>
</dbReference>
<dbReference type="SUPFAM" id="SSF81383">
    <property type="entry name" value="F-box domain"/>
    <property type="match status" value="1"/>
</dbReference>
<dbReference type="EnsemblMetazoa" id="BGLB005820-RB">
    <property type="protein sequence ID" value="BGLB005820-PB"/>
    <property type="gene ID" value="BGLB005820"/>
</dbReference>
<organism evidence="4 5">
    <name type="scientific">Biomphalaria glabrata</name>
    <name type="common">Bloodfluke planorb</name>
    <name type="synonym">Freshwater snail</name>
    <dbReference type="NCBI Taxonomy" id="6526"/>
    <lineage>
        <taxon>Eukaryota</taxon>
        <taxon>Metazoa</taxon>
        <taxon>Spiralia</taxon>
        <taxon>Lophotrochozoa</taxon>
        <taxon>Mollusca</taxon>
        <taxon>Gastropoda</taxon>
        <taxon>Heterobranchia</taxon>
        <taxon>Euthyneura</taxon>
        <taxon>Panpulmonata</taxon>
        <taxon>Hygrophila</taxon>
        <taxon>Lymnaeoidea</taxon>
        <taxon>Planorbidae</taxon>
        <taxon>Biomphalaria</taxon>
    </lineage>
</organism>
<dbReference type="KEGG" id="bgt:106062413"/>
<dbReference type="Pfam" id="PF12937">
    <property type="entry name" value="F-box-like"/>
    <property type="match status" value="1"/>
</dbReference>
<feature type="region of interest" description="Disordered" evidence="2">
    <location>
        <begin position="108"/>
        <end position="190"/>
    </location>
</feature>
<dbReference type="PANTHER" id="PTHR20872">
    <property type="match status" value="1"/>
</dbReference>
<feature type="region of interest" description="Disordered" evidence="2">
    <location>
        <begin position="553"/>
        <end position="577"/>
    </location>
</feature>
<dbReference type="InterPro" id="IPR001810">
    <property type="entry name" value="F-box_dom"/>
</dbReference>
<dbReference type="SMART" id="SM00256">
    <property type="entry name" value="FBOX"/>
    <property type="match status" value="1"/>
</dbReference>
<evidence type="ECO:0000313" key="4">
    <source>
        <dbReference type="EnsemblMetazoa" id="BGLB005820-PB"/>
    </source>
</evidence>
<gene>
    <name evidence="4" type="primary">106062413</name>
</gene>